<dbReference type="GO" id="GO:0005886">
    <property type="term" value="C:plasma membrane"/>
    <property type="evidence" value="ECO:0007669"/>
    <property type="project" value="TreeGrafter"/>
</dbReference>
<sequence>MNTDCKKDTGGKAGFIKDKNTYTLYKTDIQKRNYKMLFYVSFSLLFLGILFLTVNSFFHIFNSGTKYIYLYWVGSSCCMFLLCLWKKQWILNHAIAVLYIYLAGIMVSMIISGTYFYRDSASAVMIGCIACMPILLFDKQWRFCLFDISICLLFIIFSFMAKDPSVALIDCVNAFSFCFISCLIGMYTIQLKFLDIRTKYMILEQLETDSLTGLMSRNAAIREIEKYYRSPSSGIGSLFIIDIDHFKDINDTYGHLEGDHILIEVAHIIRDSFPETDCKARLGGDEFLVFMKNVEDTARIQTYAESLNRNVQEGSFSFNKNLHLTVSIGISLCRECTSFEELYVQADTMLYEVKNQNRNGYKIYDK</sequence>
<evidence type="ECO:0000256" key="1">
    <source>
        <dbReference type="SAM" id="Phobius"/>
    </source>
</evidence>
<dbReference type="RefSeq" id="WP_205730513.1">
    <property type="nucleotide sequence ID" value="NZ_CP035945.1"/>
</dbReference>
<keyword evidence="1" id="KW-0812">Transmembrane</keyword>
<keyword evidence="3" id="KW-0548">Nucleotidyltransferase</keyword>
<proteinExistence type="predicted"/>
<dbReference type="PANTHER" id="PTHR45138">
    <property type="entry name" value="REGULATORY COMPONENTS OF SENSORY TRANSDUCTION SYSTEM"/>
    <property type="match status" value="1"/>
</dbReference>
<dbReference type="SMART" id="SM00267">
    <property type="entry name" value="GGDEF"/>
    <property type="match status" value="1"/>
</dbReference>
<dbReference type="InterPro" id="IPR029787">
    <property type="entry name" value="Nucleotide_cyclase"/>
</dbReference>
<keyword evidence="3" id="KW-0808">Transferase</keyword>
<dbReference type="Pfam" id="PF00990">
    <property type="entry name" value="GGDEF"/>
    <property type="match status" value="1"/>
</dbReference>
<gene>
    <name evidence="3" type="primary">ycdT_3</name>
    <name evidence="3" type="ORF">PMF13cell1_03532</name>
</gene>
<organism evidence="3 4">
    <name type="scientific">Blautia producta</name>
    <dbReference type="NCBI Taxonomy" id="33035"/>
    <lineage>
        <taxon>Bacteria</taxon>
        <taxon>Bacillati</taxon>
        <taxon>Bacillota</taxon>
        <taxon>Clostridia</taxon>
        <taxon>Lachnospirales</taxon>
        <taxon>Lachnospiraceae</taxon>
        <taxon>Blautia</taxon>
    </lineage>
</organism>
<feature type="transmembrane region" description="Helical" evidence="1">
    <location>
        <begin position="67"/>
        <end position="85"/>
    </location>
</feature>
<dbReference type="EMBL" id="CP035945">
    <property type="protein sequence ID" value="QBE97969.1"/>
    <property type="molecule type" value="Genomic_DNA"/>
</dbReference>
<dbReference type="Proteomes" id="UP000289794">
    <property type="component" value="Chromosome"/>
</dbReference>
<name>A0A4P6M0B2_9FIRM</name>
<dbReference type="PROSITE" id="PS50887">
    <property type="entry name" value="GGDEF"/>
    <property type="match status" value="1"/>
</dbReference>
<feature type="transmembrane region" description="Helical" evidence="1">
    <location>
        <begin position="97"/>
        <end position="115"/>
    </location>
</feature>
<reference evidence="3 4" key="1">
    <citation type="submission" date="2019-01" db="EMBL/GenBank/DDBJ databases">
        <title>PMF-metabolizing Aryl O-demethylase.</title>
        <authorList>
            <person name="Kim M."/>
        </authorList>
    </citation>
    <scope>NUCLEOTIDE SEQUENCE [LARGE SCALE GENOMIC DNA]</scope>
    <source>
        <strain evidence="3 4">PMF1</strain>
    </source>
</reference>
<accession>A0A4P6M0B2</accession>
<dbReference type="InterPro" id="IPR043128">
    <property type="entry name" value="Rev_trsase/Diguanyl_cyclase"/>
</dbReference>
<dbReference type="NCBIfam" id="TIGR00254">
    <property type="entry name" value="GGDEF"/>
    <property type="match status" value="1"/>
</dbReference>
<evidence type="ECO:0000259" key="2">
    <source>
        <dbReference type="PROSITE" id="PS50887"/>
    </source>
</evidence>
<feature type="transmembrane region" description="Helical" evidence="1">
    <location>
        <begin position="36"/>
        <end position="61"/>
    </location>
</feature>
<evidence type="ECO:0000313" key="3">
    <source>
        <dbReference type="EMBL" id="QBE97969.1"/>
    </source>
</evidence>
<dbReference type="GO" id="GO:1902201">
    <property type="term" value="P:negative regulation of bacterial-type flagellum-dependent cell motility"/>
    <property type="evidence" value="ECO:0007669"/>
    <property type="project" value="TreeGrafter"/>
</dbReference>
<dbReference type="SUPFAM" id="SSF55073">
    <property type="entry name" value="Nucleotide cyclase"/>
    <property type="match status" value="1"/>
</dbReference>
<dbReference type="AlphaFoldDB" id="A0A4P6M0B2"/>
<keyword evidence="1" id="KW-1133">Transmembrane helix</keyword>
<dbReference type="PANTHER" id="PTHR45138:SF9">
    <property type="entry name" value="DIGUANYLATE CYCLASE DGCM-RELATED"/>
    <property type="match status" value="1"/>
</dbReference>
<keyword evidence="1" id="KW-0472">Membrane</keyword>
<dbReference type="EC" id="2.7.7.65" evidence="3"/>
<dbReference type="GO" id="GO:0043709">
    <property type="term" value="P:cell adhesion involved in single-species biofilm formation"/>
    <property type="evidence" value="ECO:0007669"/>
    <property type="project" value="TreeGrafter"/>
</dbReference>
<evidence type="ECO:0000313" key="4">
    <source>
        <dbReference type="Proteomes" id="UP000289794"/>
    </source>
</evidence>
<feature type="transmembrane region" description="Helical" evidence="1">
    <location>
        <begin position="121"/>
        <end position="137"/>
    </location>
</feature>
<dbReference type="CDD" id="cd01949">
    <property type="entry name" value="GGDEF"/>
    <property type="match status" value="1"/>
</dbReference>
<dbReference type="GO" id="GO:0052621">
    <property type="term" value="F:diguanylate cyclase activity"/>
    <property type="evidence" value="ECO:0007669"/>
    <property type="project" value="UniProtKB-EC"/>
</dbReference>
<feature type="domain" description="GGDEF" evidence="2">
    <location>
        <begin position="234"/>
        <end position="366"/>
    </location>
</feature>
<feature type="transmembrane region" description="Helical" evidence="1">
    <location>
        <begin position="144"/>
        <end position="161"/>
    </location>
</feature>
<protein>
    <submittedName>
        <fullName evidence="3">Putative diguanylate cyclase YcdT</fullName>
        <ecNumber evidence="3">2.7.7.65</ecNumber>
    </submittedName>
</protein>
<dbReference type="InterPro" id="IPR000160">
    <property type="entry name" value="GGDEF_dom"/>
</dbReference>
<dbReference type="KEGG" id="bpro:PMF13cell1_03532"/>
<dbReference type="InterPro" id="IPR050469">
    <property type="entry name" value="Diguanylate_Cyclase"/>
</dbReference>
<dbReference type="Gene3D" id="3.30.70.270">
    <property type="match status" value="1"/>
</dbReference>
<feature type="transmembrane region" description="Helical" evidence="1">
    <location>
        <begin position="167"/>
        <end position="189"/>
    </location>
</feature>